<dbReference type="InterPro" id="IPR050098">
    <property type="entry name" value="TFPI/VKTCI-like"/>
</dbReference>
<evidence type="ECO:0000259" key="8">
    <source>
        <dbReference type="PROSITE" id="PS51323"/>
    </source>
</evidence>
<dbReference type="InterPro" id="IPR002223">
    <property type="entry name" value="Kunitz_BPTI"/>
</dbReference>
<dbReference type="Gene3D" id="4.10.40.20">
    <property type="match status" value="1"/>
</dbReference>
<feature type="signal peptide" evidence="6">
    <location>
        <begin position="1"/>
        <end position="16"/>
    </location>
</feature>
<evidence type="ECO:0000256" key="4">
    <source>
        <dbReference type="ARBA" id="ARBA00022900"/>
    </source>
</evidence>
<dbReference type="SMART" id="SM00121">
    <property type="entry name" value="IB"/>
    <property type="match status" value="1"/>
</dbReference>
<dbReference type="PANTHER" id="PTHR10083">
    <property type="entry name" value="KUNITZ-TYPE PROTEASE INHIBITOR-RELATED"/>
    <property type="match status" value="1"/>
</dbReference>
<feature type="chain" id="PRO_5045784840" evidence="6">
    <location>
        <begin position="17"/>
        <end position="149"/>
    </location>
</feature>
<keyword evidence="5" id="KW-1015">Disulfide bond</keyword>
<evidence type="ECO:0000256" key="5">
    <source>
        <dbReference type="ARBA" id="ARBA00023157"/>
    </source>
</evidence>
<evidence type="ECO:0000256" key="6">
    <source>
        <dbReference type="SAM" id="SignalP"/>
    </source>
</evidence>
<dbReference type="InterPro" id="IPR000867">
    <property type="entry name" value="IGFBP-like"/>
</dbReference>
<dbReference type="RefSeq" id="XP_065661866.1">
    <property type="nucleotide sequence ID" value="XM_065805794.1"/>
</dbReference>
<dbReference type="GeneID" id="100214764"/>
<keyword evidence="4" id="KW-0722">Serine protease inhibitor</keyword>
<reference evidence="10" key="1">
    <citation type="submission" date="2025-08" db="UniProtKB">
        <authorList>
            <consortium name="RefSeq"/>
        </authorList>
    </citation>
    <scope>IDENTIFICATION</scope>
</reference>
<evidence type="ECO:0000256" key="1">
    <source>
        <dbReference type="ARBA" id="ARBA00004613"/>
    </source>
</evidence>
<dbReference type="Gene3D" id="4.10.410.10">
    <property type="entry name" value="Pancreatic trypsin inhibitor Kunitz domain"/>
    <property type="match status" value="1"/>
</dbReference>
<evidence type="ECO:0000313" key="9">
    <source>
        <dbReference type="Proteomes" id="UP001652625"/>
    </source>
</evidence>
<dbReference type="Pfam" id="PF00014">
    <property type="entry name" value="Kunitz_BPTI"/>
    <property type="match status" value="1"/>
</dbReference>
<dbReference type="CDD" id="cd22638">
    <property type="entry name" value="Kunitz_amblin-like"/>
    <property type="match status" value="1"/>
</dbReference>
<feature type="domain" description="BPTI/Kunitz inhibitor" evidence="7">
    <location>
        <begin position="97"/>
        <end position="147"/>
    </location>
</feature>
<dbReference type="SMART" id="SM00131">
    <property type="entry name" value="KU"/>
    <property type="match status" value="1"/>
</dbReference>
<protein>
    <submittedName>
        <fullName evidence="10">Venom protein 302</fullName>
    </submittedName>
</protein>
<evidence type="ECO:0000256" key="3">
    <source>
        <dbReference type="ARBA" id="ARBA00022690"/>
    </source>
</evidence>
<comment type="subcellular location">
    <subcellularLocation>
        <location evidence="1">Secreted</location>
    </subcellularLocation>
</comment>
<dbReference type="InterPro" id="IPR020901">
    <property type="entry name" value="Prtase_inh_Kunz-CS"/>
</dbReference>
<dbReference type="PRINTS" id="PR00759">
    <property type="entry name" value="BASICPTASE"/>
</dbReference>
<dbReference type="PROSITE" id="PS50279">
    <property type="entry name" value="BPTI_KUNITZ_2"/>
    <property type="match status" value="1"/>
</dbReference>
<organism evidence="9 10">
    <name type="scientific">Hydra vulgaris</name>
    <name type="common">Hydra</name>
    <name type="synonym">Hydra attenuata</name>
    <dbReference type="NCBI Taxonomy" id="6087"/>
    <lineage>
        <taxon>Eukaryota</taxon>
        <taxon>Metazoa</taxon>
        <taxon>Cnidaria</taxon>
        <taxon>Hydrozoa</taxon>
        <taxon>Hydroidolina</taxon>
        <taxon>Anthoathecata</taxon>
        <taxon>Aplanulata</taxon>
        <taxon>Hydridae</taxon>
        <taxon>Hydra</taxon>
    </lineage>
</organism>
<dbReference type="Proteomes" id="UP001652625">
    <property type="component" value="Chromosome 09"/>
</dbReference>
<keyword evidence="2" id="KW-0964">Secreted</keyword>
<dbReference type="SUPFAM" id="SSF57184">
    <property type="entry name" value="Growth factor receptor domain"/>
    <property type="match status" value="1"/>
</dbReference>
<dbReference type="SUPFAM" id="SSF57362">
    <property type="entry name" value="BPTI-like"/>
    <property type="match status" value="1"/>
</dbReference>
<dbReference type="Pfam" id="PF00219">
    <property type="entry name" value="IGFBP"/>
    <property type="match status" value="1"/>
</dbReference>
<gene>
    <name evidence="10" type="primary">LOC100214764</name>
</gene>
<dbReference type="PROSITE" id="PS00280">
    <property type="entry name" value="BPTI_KUNITZ_1"/>
    <property type="match status" value="1"/>
</dbReference>
<evidence type="ECO:0000259" key="7">
    <source>
        <dbReference type="PROSITE" id="PS50279"/>
    </source>
</evidence>
<evidence type="ECO:0000313" key="10">
    <source>
        <dbReference type="RefSeq" id="XP_065661866.1"/>
    </source>
</evidence>
<feature type="domain" description="IGFBP N-terminal" evidence="8">
    <location>
        <begin position="15"/>
        <end position="86"/>
    </location>
</feature>
<proteinExistence type="predicted"/>
<keyword evidence="6" id="KW-0732">Signal</keyword>
<keyword evidence="9" id="KW-1185">Reference proteome</keyword>
<dbReference type="PROSITE" id="PS51323">
    <property type="entry name" value="IGFBP_N_2"/>
    <property type="match status" value="1"/>
</dbReference>
<dbReference type="InterPro" id="IPR036880">
    <property type="entry name" value="Kunitz_BPTI_sf"/>
</dbReference>
<sequence length="149" mass="16452">MKSILLIILVLEVVMCLRCRPCEPDLCPPRPLCNGGYVKGICGCCDTCAKVDGEKCGGLWNMYGKCDVGFVCAQVKRHAKGVCVSIKKISNNKENACALKPETGPCRAAIKVWYYDNKTDTCKRFIYGGCGGNANRFREKKMCQKTCYA</sequence>
<evidence type="ECO:0000256" key="2">
    <source>
        <dbReference type="ARBA" id="ARBA00022525"/>
    </source>
</evidence>
<name>A0ABM4CJD6_HYDVU</name>
<dbReference type="InterPro" id="IPR009030">
    <property type="entry name" value="Growth_fac_rcpt_cys_sf"/>
</dbReference>
<keyword evidence="3" id="KW-0646">Protease inhibitor</keyword>
<accession>A0ABM4CJD6</accession>